<comment type="caution">
    <text evidence="1">The sequence shown here is derived from an EMBL/GenBank/DDBJ whole genome shotgun (WGS) entry which is preliminary data.</text>
</comment>
<gene>
    <name evidence="1" type="ORF">COM45_04745</name>
</gene>
<evidence type="ECO:0000313" key="2">
    <source>
        <dbReference type="Proteomes" id="UP000218690"/>
    </source>
</evidence>
<evidence type="ECO:0000313" key="1">
    <source>
        <dbReference type="EMBL" id="PCC83107.1"/>
    </source>
</evidence>
<dbReference type="EMBL" id="NWBP01000016">
    <property type="protein sequence ID" value="PCC83107.1"/>
    <property type="molecule type" value="Genomic_DNA"/>
</dbReference>
<dbReference type="AlphaFoldDB" id="A0A2A4AKP4"/>
<organism evidence="1 2">
    <name type="scientific">Corynebacterium accolens</name>
    <dbReference type="NCBI Taxonomy" id="38284"/>
    <lineage>
        <taxon>Bacteria</taxon>
        <taxon>Bacillati</taxon>
        <taxon>Actinomycetota</taxon>
        <taxon>Actinomycetes</taxon>
        <taxon>Mycobacteriales</taxon>
        <taxon>Corynebacteriaceae</taxon>
        <taxon>Corynebacterium</taxon>
    </lineage>
</organism>
<name>A0A2A4AKP4_9CORY</name>
<sequence>MVKEKITPPHKDTTMTSPYVEAFMLSYLKAAFKEHLSSELVDDLFDEAARAALSAKAARDSR</sequence>
<protein>
    <submittedName>
        <fullName evidence="1">Uncharacterized protein</fullName>
    </submittedName>
</protein>
<dbReference type="Proteomes" id="UP000218690">
    <property type="component" value="Unassembled WGS sequence"/>
</dbReference>
<proteinExistence type="predicted"/>
<accession>A0A2A4AKP4</accession>
<reference evidence="1 2" key="1">
    <citation type="submission" date="2017-09" db="EMBL/GenBank/DDBJ databases">
        <title>Draft Genome Sequence of Corynebacterium accolens AH4003.</title>
        <authorList>
            <person name="Chen Y."/>
            <person name="Oosthuysen W.F."/>
            <person name="Kelley S."/>
            <person name="Horswill A."/>
        </authorList>
    </citation>
    <scope>NUCLEOTIDE SEQUENCE [LARGE SCALE GENOMIC DNA]</scope>
    <source>
        <strain evidence="1 2">AH4003</strain>
    </source>
</reference>